<comment type="subcellular location">
    <subcellularLocation>
        <location evidence="1">Cytoplasm</location>
        <location evidence="1">Cytoskeleton</location>
    </subcellularLocation>
    <subcellularLocation>
        <location evidence="9">Presynapse</location>
    </subcellularLocation>
</comment>
<sequence length="1465" mass="166764">MYGSARSVGKVEGNHSGGGIQSPGRSPHLPRSPRLGHRRTNSTGGSGGPGGPGGKTLSMENIQSLNAAYATSGPMYLSDNEVGASGPDLPKSTMTLGRSAGRLPYGVRATVMGSSPNIASSVASPVPSDAIAFGDHHVPSSMASTVPHSLRQARDNTIMDLQAQLKEVLRENEHLRKEVDVKESKLSSSMNSIKTFWSPELKKERALRKDEVSKMAVWKEQYRVMQEDMQCKNRFSALLEIQARFEWLEKKGAFSHAGLSVFPPLHHVCFLGPIITEVPDTARLCSIVCSWNCSDYLINHLGVWVCVCGCVHEQHLQMTIQALQDELRIQRDLNQLFQQDSGMQAGEALSTELTEENFQRLHADHERQAKELFLLRKTLEEMELRIETQKQTLGARDESIKKLLEMLQSKGLSAKASEEDHERTRRLAEAEMHIHHLESLLDQRDKETTGLREELHRRYEGAPESAKTKALQTVIEMKASVFVFDFKISSLERSLRDLEEEVQMLKSNGALSTEEREEEMKQMEVYRSHSKFMKNKVEHLKEDLSHSEAQGAELKKRAAELQREIDQVKQDLSRKDSELLGLQTKLETLTNQFSDSKQHVEVLKESLTAKEQRAAILQTEVDALRLRLEEKEAMLNKKAKQIQEISEEKGTLNGEIHDLKDMLDVKERKVTVLQKKIENLQEQLKDKEKQLSSLKERVKSLQADTSNTDTALTTLEEALAEKERIIERLKEQRARDERERSEELDSNRKELKELKEKITSLQGDLSDREASLLDLKEHASSLASSGLKKDSKLKSLEITLEQKKEEYVKLENQLKKAQSAAVEARASTELAERISALEQDVSRHKEDAGKAQAEVDRLLEILREMENEKNDKDRKISELERHMKDQSKKVATLKHKEQVEKNKNAQLMEEARKREDNINESSLQIKDSLRQKDDRIEELEEALRESVQITAEREMVLAQEEAARTHAEKQHSEGTDIGPECLYVLTFLKMEELLTAMEKVKQELESMQTKLASTQQSLAEKEAHLTTLRAERRKHLEEVLEMKQEALLAAISEKDANIALLELSSSKKKKTQDEVALLKREKDRLVQQLKQQTQNRMKLMSDNYDDDHLKDSSHPVQSNHKPSPDQALSRRGPRFGRVYKAEVFVLPGVHRRRELLVGPGFRFPQSAFLLNLRFGTSVDFHEVSSSFCHHRARNSLDSTLYHHQFTTVSLTLDSTLYHHQFTTVSLTLDSTLYHHQFTTVSLTLDSTLYHHQFTTVSLTLDSTLYHHQFTTVSLTLDSTLYHHQFTTVSLTLDSTLYHHQRLSQRTIRFFCQALGLGLIVVNASPVPPPQIIAPLIDLNQNRSKLRLYIGHLTALCQERDPHILQDLAPPSAYHRSQQDTWEAELQKMSPEQLESELEQCERESAELQDYANSVLQQIADHCPDILEQVVNALEESQNCVTGISRAFSLQGYRSSSFCTFHSEDA</sequence>
<feature type="domain" description="FIP-RBD" evidence="12">
    <location>
        <begin position="1367"/>
        <end position="1429"/>
    </location>
</feature>
<feature type="non-terminal residue" evidence="13">
    <location>
        <position position="1"/>
    </location>
</feature>
<keyword evidence="7" id="KW-0206">Cytoskeleton</keyword>
<dbReference type="Gene3D" id="1.10.287.1490">
    <property type="match status" value="1"/>
</dbReference>
<evidence type="ECO:0000256" key="1">
    <source>
        <dbReference type="ARBA" id="ARBA00004245"/>
    </source>
</evidence>
<dbReference type="InterPro" id="IPR019018">
    <property type="entry name" value="Rab-bd_FIP-RBD"/>
</dbReference>
<keyword evidence="4" id="KW-0597">Phosphoprotein</keyword>
<name>A0AAD8Z2X7_9TELE</name>
<dbReference type="GO" id="GO:0048167">
    <property type="term" value="P:regulation of synaptic plasticity"/>
    <property type="evidence" value="ECO:0007669"/>
    <property type="project" value="TreeGrafter"/>
</dbReference>
<keyword evidence="3" id="KW-0963">Cytoplasm</keyword>
<dbReference type="GO" id="GO:0048788">
    <property type="term" value="C:cytoskeleton of presynaptic active zone"/>
    <property type="evidence" value="ECO:0007669"/>
    <property type="project" value="TreeGrafter"/>
</dbReference>
<dbReference type="SUPFAM" id="SSF57997">
    <property type="entry name" value="Tropomyosin"/>
    <property type="match status" value="1"/>
</dbReference>
<feature type="compositionally biased region" description="Gly residues" evidence="11">
    <location>
        <begin position="44"/>
        <end position="54"/>
    </location>
</feature>
<keyword evidence="2" id="KW-0813">Transport</keyword>
<dbReference type="SUPFAM" id="SSF144270">
    <property type="entry name" value="Eferin C-derminal domain-like"/>
    <property type="match status" value="1"/>
</dbReference>
<dbReference type="Pfam" id="PF09457">
    <property type="entry name" value="RBD-FIP"/>
    <property type="match status" value="1"/>
</dbReference>
<gene>
    <name evidence="13" type="ORF">P4O66_014247</name>
</gene>
<dbReference type="Gene3D" id="1.20.5.2440">
    <property type="match status" value="1"/>
</dbReference>
<dbReference type="PROSITE" id="PS51511">
    <property type="entry name" value="FIP_RBD"/>
    <property type="match status" value="1"/>
</dbReference>
<evidence type="ECO:0000256" key="7">
    <source>
        <dbReference type="ARBA" id="ARBA00023212"/>
    </source>
</evidence>
<accession>A0AAD8Z2X7</accession>
<evidence type="ECO:0000313" key="14">
    <source>
        <dbReference type="Proteomes" id="UP001239994"/>
    </source>
</evidence>
<evidence type="ECO:0000256" key="4">
    <source>
        <dbReference type="ARBA" id="ARBA00022553"/>
    </source>
</evidence>
<evidence type="ECO:0000256" key="10">
    <source>
        <dbReference type="SAM" id="Coils"/>
    </source>
</evidence>
<evidence type="ECO:0000256" key="11">
    <source>
        <dbReference type="SAM" id="MobiDB-lite"/>
    </source>
</evidence>
<dbReference type="PANTHER" id="PTHR18861:SF1">
    <property type="entry name" value="ELKS_RAB6-INTERACTING_CAST FAMILY MEMBER 1"/>
    <property type="match status" value="1"/>
</dbReference>
<evidence type="ECO:0000313" key="13">
    <source>
        <dbReference type="EMBL" id="KAK1790340.1"/>
    </source>
</evidence>
<evidence type="ECO:0000256" key="8">
    <source>
        <dbReference type="ARBA" id="ARBA00023273"/>
    </source>
</evidence>
<reference evidence="13" key="1">
    <citation type="submission" date="2023-03" db="EMBL/GenBank/DDBJ databases">
        <title>Electrophorus voltai genome.</title>
        <authorList>
            <person name="Bian C."/>
        </authorList>
    </citation>
    <scope>NUCLEOTIDE SEQUENCE</scope>
    <source>
        <strain evidence="13">CB-2022</strain>
        <tissue evidence="13">Muscle</tissue>
    </source>
</reference>
<dbReference type="InterPro" id="IPR019323">
    <property type="entry name" value="ELKS/CAST"/>
</dbReference>
<dbReference type="Pfam" id="PF10174">
    <property type="entry name" value="Cast"/>
    <property type="match status" value="3"/>
</dbReference>
<keyword evidence="14" id="KW-1185">Reference proteome</keyword>
<evidence type="ECO:0000256" key="9">
    <source>
        <dbReference type="ARBA" id="ARBA00034106"/>
    </source>
</evidence>
<feature type="coiled-coil region" evidence="10">
    <location>
        <begin position="488"/>
        <end position="949"/>
    </location>
</feature>
<dbReference type="PANTHER" id="PTHR18861">
    <property type="entry name" value="ELKS/RAB6-INTERACTING/CAST PROTEIN"/>
    <property type="match status" value="1"/>
</dbReference>
<keyword evidence="6 10" id="KW-0175">Coiled coil</keyword>
<feature type="region of interest" description="Disordered" evidence="11">
    <location>
        <begin position="1"/>
        <end position="58"/>
    </location>
</feature>
<dbReference type="Gene3D" id="1.20.5.340">
    <property type="match status" value="1"/>
</dbReference>
<evidence type="ECO:0000259" key="12">
    <source>
        <dbReference type="PROSITE" id="PS51511"/>
    </source>
</evidence>
<evidence type="ECO:0000256" key="2">
    <source>
        <dbReference type="ARBA" id="ARBA00022448"/>
    </source>
</evidence>
<keyword evidence="5" id="KW-0770">Synapse</keyword>
<feature type="coiled-coil region" evidence="10">
    <location>
        <begin position="990"/>
        <end position="1102"/>
    </location>
</feature>
<evidence type="ECO:0000256" key="6">
    <source>
        <dbReference type="ARBA" id="ARBA00023054"/>
    </source>
</evidence>
<organism evidence="13 14">
    <name type="scientific">Electrophorus voltai</name>
    <dbReference type="NCBI Taxonomy" id="2609070"/>
    <lineage>
        <taxon>Eukaryota</taxon>
        <taxon>Metazoa</taxon>
        <taxon>Chordata</taxon>
        <taxon>Craniata</taxon>
        <taxon>Vertebrata</taxon>
        <taxon>Euteleostomi</taxon>
        <taxon>Actinopterygii</taxon>
        <taxon>Neopterygii</taxon>
        <taxon>Teleostei</taxon>
        <taxon>Ostariophysi</taxon>
        <taxon>Gymnotiformes</taxon>
        <taxon>Gymnotoidei</taxon>
        <taxon>Gymnotidae</taxon>
        <taxon>Electrophorus</taxon>
    </lineage>
</organism>
<feature type="coiled-coil region" evidence="10">
    <location>
        <begin position="158"/>
        <end position="185"/>
    </location>
</feature>
<dbReference type="EMBL" id="JAROKS010000021">
    <property type="protein sequence ID" value="KAK1790340.1"/>
    <property type="molecule type" value="Genomic_DNA"/>
</dbReference>
<keyword evidence="8" id="KW-0966">Cell projection</keyword>
<dbReference type="GO" id="GO:0098882">
    <property type="term" value="F:structural constituent of presynaptic active zone"/>
    <property type="evidence" value="ECO:0007669"/>
    <property type="project" value="TreeGrafter"/>
</dbReference>
<dbReference type="GO" id="GO:0007274">
    <property type="term" value="P:neuromuscular synaptic transmission"/>
    <property type="evidence" value="ECO:0007669"/>
    <property type="project" value="TreeGrafter"/>
</dbReference>
<evidence type="ECO:0000256" key="3">
    <source>
        <dbReference type="ARBA" id="ARBA00022490"/>
    </source>
</evidence>
<dbReference type="GO" id="GO:0030424">
    <property type="term" value="C:axon"/>
    <property type="evidence" value="ECO:0007669"/>
    <property type="project" value="UniProtKB-SubCell"/>
</dbReference>
<proteinExistence type="predicted"/>
<protein>
    <recommendedName>
        <fullName evidence="12">FIP-RBD domain-containing protein</fullName>
    </recommendedName>
</protein>
<evidence type="ECO:0000256" key="5">
    <source>
        <dbReference type="ARBA" id="ARBA00023018"/>
    </source>
</evidence>
<feature type="region of interest" description="Disordered" evidence="11">
    <location>
        <begin position="1102"/>
        <end position="1132"/>
    </location>
</feature>
<dbReference type="InterPro" id="IPR037245">
    <property type="entry name" value="FIP-RBD_C_sf"/>
</dbReference>
<comment type="caution">
    <text evidence="13">The sequence shown here is derived from an EMBL/GenBank/DDBJ whole genome shotgun (WGS) entry which is preliminary data.</text>
</comment>
<dbReference type="Proteomes" id="UP001239994">
    <property type="component" value="Unassembled WGS sequence"/>
</dbReference>